<organism evidence="7 8">
    <name type="scientific">Shewanella electrica</name>
    <dbReference type="NCBI Taxonomy" id="515560"/>
    <lineage>
        <taxon>Bacteria</taxon>
        <taxon>Pseudomonadati</taxon>
        <taxon>Pseudomonadota</taxon>
        <taxon>Gammaproteobacteria</taxon>
        <taxon>Alteromonadales</taxon>
        <taxon>Shewanellaceae</taxon>
        <taxon>Shewanella</taxon>
    </lineage>
</organism>
<name>A0ABT2FK55_9GAMM</name>
<keyword evidence="1 7" id="KW-0436">Ligase</keyword>
<keyword evidence="2" id="KW-0235">DNA replication</keyword>
<keyword evidence="5" id="KW-0732">Signal</keyword>
<evidence type="ECO:0000256" key="4">
    <source>
        <dbReference type="ARBA" id="ARBA00023204"/>
    </source>
</evidence>
<dbReference type="SUPFAM" id="SSF50249">
    <property type="entry name" value="Nucleic acid-binding proteins"/>
    <property type="match status" value="1"/>
</dbReference>
<dbReference type="InterPro" id="IPR012340">
    <property type="entry name" value="NA-bd_OB-fold"/>
</dbReference>
<dbReference type="SUPFAM" id="SSF56091">
    <property type="entry name" value="DNA ligase/mRNA capping enzyme, catalytic domain"/>
    <property type="match status" value="1"/>
</dbReference>
<accession>A0ABT2FK55</accession>
<gene>
    <name evidence="7" type="ORF">L9G74_09565</name>
</gene>
<dbReference type="NCBIfam" id="NF006592">
    <property type="entry name" value="PRK09125.1"/>
    <property type="match status" value="1"/>
</dbReference>
<dbReference type="Gene3D" id="3.30.1490.70">
    <property type="match status" value="1"/>
</dbReference>
<evidence type="ECO:0000259" key="6">
    <source>
        <dbReference type="Pfam" id="PF14743"/>
    </source>
</evidence>
<comment type="caution">
    <text evidence="7">The sequence shown here is derived from an EMBL/GenBank/DDBJ whole genome shotgun (WGS) entry which is preliminary data.</text>
</comment>
<dbReference type="GO" id="GO:0003910">
    <property type="term" value="F:DNA ligase (ATP) activity"/>
    <property type="evidence" value="ECO:0007669"/>
    <property type="project" value="UniProtKB-EC"/>
</dbReference>
<dbReference type="CDD" id="cd07896">
    <property type="entry name" value="Adenylation_kDNA_ligase_like"/>
    <property type="match status" value="1"/>
</dbReference>
<proteinExistence type="predicted"/>
<dbReference type="InterPro" id="IPR050326">
    <property type="entry name" value="NAD_dep_DNA_ligaseB"/>
</dbReference>
<protein>
    <submittedName>
        <fullName evidence="7">DNA ligase</fullName>
        <ecNumber evidence="7">6.5.1.1</ecNumber>
    </submittedName>
</protein>
<dbReference type="PANTHER" id="PTHR47810">
    <property type="entry name" value="DNA LIGASE"/>
    <property type="match status" value="1"/>
</dbReference>
<dbReference type="EC" id="6.5.1.1" evidence="7"/>
<dbReference type="InterPro" id="IPR029319">
    <property type="entry name" value="DNA_ligase_OB"/>
</dbReference>
<keyword evidence="8" id="KW-1185">Reference proteome</keyword>
<feature type="signal peptide" evidence="5">
    <location>
        <begin position="1"/>
        <end position="22"/>
    </location>
</feature>
<feature type="chain" id="PRO_5047411332" evidence="5">
    <location>
        <begin position="23"/>
        <end position="304"/>
    </location>
</feature>
<evidence type="ECO:0000313" key="7">
    <source>
        <dbReference type="EMBL" id="MCS4556687.1"/>
    </source>
</evidence>
<evidence type="ECO:0000256" key="5">
    <source>
        <dbReference type="SAM" id="SignalP"/>
    </source>
</evidence>
<evidence type="ECO:0000256" key="2">
    <source>
        <dbReference type="ARBA" id="ARBA00022705"/>
    </source>
</evidence>
<evidence type="ECO:0000256" key="1">
    <source>
        <dbReference type="ARBA" id="ARBA00022598"/>
    </source>
</evidence>
<dbReference type="Proteomes" id="UP001201549">
    <property type="component" value="Unassembled WGS sequence"/>
</dbReference>
<dbReference type="Gene3D" id="3.30.470.30">
    <property type="entry name" value="DNA ligase/mRNA capping enzyme"/>
    <property type="match status" value="1"/>
</dbReference>
<dbReference type="Gene3D" id="2.40.50.140">
    <property type="entry name" value="Nucleic acid-binding proteins"/>
    <property type="match status" value="1"/>
</dbReference>
<dbReference type="Pfam" id="PF14743">
    <property type="entry name" value="DNA_ligase_OB_2"/>
    <property type="match status" value="1"/>
</dbReference>
<sequence>MRCFIKCYCLLFFCTLFAVATAAESERYPTTLTAPELAKVWSSDEAQDPSLYLISEKLDGVRARWDGEQLFSRSGMRINAPAWFTAGFPHEPLEGELWGGYNSFDKVSLLARDLGDEADWRSVQYWLFDAPAAQGHFELRYRHFLTFDGMTPYLKVIPQQVGQSVELLQEQLARVVQRGGEGLVLHRRDAPLVSGRSPYLFKLKPIDDAEAKVLAILPGQGKYQEMMGSLLVETSEGVRFKIGTGFSDEQRSHPPAIGSWITFAHNGYTSGGKPRFARFIRVRSDYELSRDTIISPAKPADGEN</sequence>
<dbReference type="RefSeq" id="WP_238896084.1">
    <property type="nucleotide sequence ID" value="NZ_JAKOGG010000005.1"/>
</dbReference>
<dbReference type="EMBL" id="JAKOGG010000005">
    <property type="protein sequence ID" value="MCS4556687.1"/>
    <property type="molecule type" value="Genomic_DNA"/>
</dbReference>
<dbReference type="CDD" id="cd08041">
    <property type="entry name" value="OBF_kDNA_ligase_like"/>
    <property type="match status" value="1"/>
</dbReference>
<keyword evidence="3" id="KW-0227">DNA damage</keyword>
<evidence type="ECO:0000256" key="3">
    <source>
        <dbReference type="ARBA" id="ARBA00022763"/>
    </source>
</evidence>
<evidence type="ECO:0000313" key="8">
    <source>
        <dbReference type="Proteomes" id="UP001201549"/>
    </source>
</evidence>
<dbReference type="PANTHER" id="PTHR47810:SF1">
    <property type="entry name" value="DNA LIGASE B"/>
    <property type="match status" value="1"/>
</dbReference>
<keyword evidence="4" id="KW-0234">DNA repair</keyword>
<feature type="domain" description="DNA ligase OB-like" evidence="6">
    <location>
        <begin position="218"/>
        <end position="283"/>
    </location>
</feature>
<reference evidence="8" key="1">
    <citation type="submission" date="2023-07" db="EMBL/GenBank/DDBJ databases">
        <title>Shewanella mangrovi sp. nov., an acetaldehyde- degrading bacterium isolated from mangrove sediment.</title>
        <authorList>
            <person name="Liu Y."/>
        </authorList>
    </citation>
    <scope>NUCLEOTIDE SEQUENCE [LARGE SCALE GENOMIC DNA]</scope>
    <source>
        <strain evidence="8">C32</strain>
    </source>
</reference>